<evidence type="ECO:0000259" key="1">
    <source>
        <dbReference type="PROSITE" id="PS51412"/>
    </source>
</evidence>
<reference evidence="2" key="1">
    <citation type="submission" date="2021-02" db="EMBL/GenBank/DDBJ databases">
        <authorList>
            <person name="Nowell W R."/>
        </authorList>
    </citation>
    <scope>NUCLEOTIDE SEQUENCE</scope>
</reference>
<gene>
    <name evidence="2" type="ORF">SMN809_LOCUS85861</name>
</gene>
<feature type="domain" description="MACPF" evidence="1">
    <location>
        <begin position="1"/>
        <end position="139"/>
    </location>
</feature>
<sequence length="139" mass="15625">MHSETKDVCQFVNSYNDYINCRLKDLNVIGQIRSETSAFNIDAGGSTGYNVITKNAAHDVRTKFTSLREYRQFRLPLANDIALDSDFESVVRDLPRFDLNDHTSVTKFQAFFQRYGTHVVISCFGGGSIEIEATVQTSG</sequence>
<evidence type="ECO:0000313" key="3">
    <source>
        <dbReference type="Proteomes" id="UP000676336"/>
    </source>
</evidence>
<name>A0A8S3KCK5_9BILA</name>
<dbReference type="EMBL" id="CAJOBI010367359">
    <property type="protein sequence ID" value="CAF5228666.1"/>
    <property type="molecule type" value="Genomic_DNA"/>
</dbReference>
<feature type="non-terminal residue" evidence="2">
    <location>
        <position position="139"/>
    </location>
</feature>
<dbReference type="PROSITE" id="PS51412">
    <property type="entry name" value="MACPF_2"/>
    <property type="match status" value="1"/>
</dbReference>
<evidence type="ECO:0000313" key="2">
    <source>
        <dbReference type="EMBL" id="CAF5228666.1"/>
    </source>
</evidence>
<dbReference type="AlphaFoldDB" id="A0A8S3KCK5"/>
<dbReference type="Proteomes" id="UP000676336">
    <property type="component" value="Unassembled WGS sequence"/>
</dbReference>
<proteinExistence type="predicted"/>
<organism evidence="2 3">
    <name type="scientific">Rotaria magnacalcarata</name>
    <dbReference type="NCBI Taxonomy" id="392030"/>
    <lineage>
        <taxon>Eukaryota</taxon>
        <taxon>Metazoa</taxon>
        <taxon>Spiralia</taxon>
        <taxon>Gnathifera</taxon>
        <taxon>Rotifera</taxon>
        <taxon>Eurotatoria</taxon>
        <taxon>Bdelloidea</taxon>
        <taxon>Philodinida</taxon>
        <taxon>Philodinidae</taxon>
        <taxon>Rotaria</taxon>
    </lineage>
</organism>
<dbReference type="Pfam" id="PF01823">
    <property type="entry name" value="MACPF"/>
    <property type="match status" value="1"/>
</dbReference>
<accession>A0A8S3KCK5</accession>
<comment type="caution">
    <text evidence="2">The sequence shown here is derived from an EMBL/GenBank/DDBJ whole genome shotgun (WGS) entry which is preliminary data.</text>
</comment>
<dbReference type="InterPro" id="IPR020864">
    <property type="entry name" value="MACPF"/>
</dbReference>
<protein>
    <recommendedName>
        <fullName evidence="1">MACPF domain-containing protein</fullName>
    </recommendedName>
</protein>